<feature type="region of interest" description="Disordered" evidence="1">
    <location>
        <begin position="421"/>
        <end position="506"/>
    </location>
</feature>
<feature type="compositionally biased region" description="Polar residues" evidence="1">
    <location>
        <begin position="432"/>
        <end position="441"/>
    </location>
</feature>
<evidence type="ECO:0008006" key="5">
    <source>
        <dbReference type="Google" id="ProtNLM"/>
    </source>
</evidence>
<evidence type="ECO:0000256" key="3">
    <source>
        <dbReference type="SAM" id="SignalP"/>
    </source>
</evidence>
<feature type="signal peptide" evidence="3">
    <location>
        <begin position="1"/>
        <end position="21"/>
    </location>
</feature>
<evidence type="ECO:0000313" key="4">
    <source>
        <dbReference type="EMBL" id="KAL0277116.1"/>
    </source>
</evidence>
<dbReference type="AlphaFoldDB" id="A0AAW2I5E5"/>
<comment type="caution">
    <text evidence="4">The sequence shown here is derived from an EMBL/GenBank/DDBJ whole genome shotgun (WGS) entry which is preliminary data.</text>
</comment>
<reference evidence="4" key="1">
    <citation type="journal article" date="2024" name="Gigascience">
        <title>Chromosome-level genome of the poultry shaft louse Menopon gallinae provides insight into the host-switching and adaptive evolution of parasitic lice.</title>
        <authorList>
            <person name="Xu Y."/>
            <person name="Ma L."/>
            <person name="Liu S."/>
            <person name="Liang Y."/>
            <person name="Liu Q."/>
            <person name="He Z."/>
            <person name="Tian L."/>
            <person name="Duan Y."/>
            <person name="Cai W."/>
            <person name="Li H."/>
            <person name="Song F."/>
        </authorList>
    </citation>
    <scope>NUCLEOTIDE SEQUENCE</scope>
    <source>
        <strain evidence="4">Cailab_2023a</strain>
    </source>
</reference>
<sequence length="506" mass="57651">MRLKYLMVFFIVLESCRHSCGSSVHKEPEEKGNIDFTNMFSFVKHLKINQLFSSNEDEIPASPMDEPLIEHILSRTDHNIIVTRLEEYISRYVNLLLHISNLKGTELGGFGFYDETTVNLLFTIKKEDLIFLQNFSDNIHKFNIMTNLERIDHIISTGFTLKEDEREGIGDQILRLVSSLPDYLLLNLAVILSSIILIALKGGSKKLMLLLVINNCILLDGFINYHLKLKEIAMKEDEEYFKKMNEHDLEENGSWLSKLTGVWNSVTNNKLQKTETHKLLFIDSVLDSYGYYLLEKPLRIIGSASEAYTTAVNKDKFFPIRWILDTASHTLILFTISCFIVIGLFRPRIKFSFFGTGIEFGFPERTQERIGDEAQYERHRLQEISDSLRSIIQKVGTSFTALAWTRFLPWTRFERSLETTSHISSPFPASGPISTAASRTPDSQKNKEPVENIRDSASELNSKESLPGNDVHSETGNLKSIENGKDGDISHGKGEKGSGSFEKEID</sequence>
<keyword evidence="2" id="KW-0812">Transmembrane</keyword>
<feature type="transmembrane region" description="Helical" evidence="2">
    <location>
        <begin position="326"/>
        <end position="345"/>
    </location>
</feature>
<protein>
    <recommendedName>
        <fullName evidence="5">Chloride channel CLIC-like protein 1</fullName>
    </recommendedName>
</protein>
<feature type="chain" id="PRO_5043811298" description="Chloride channel CLIC-like protein 1" evidence="3">
    <location>
        <begin position="22"/>
        <end position="506"/>
    </location>
</feature>
<proteinExistence type="predicted"/>
<feature type="compositionally biased region" description="Basic and acidic residues" evidence="1">
    <location>
        <begin position="442"/>
        <end position="457"/>
    </location>
</feature>
<evidence type="ECO:0000256" key="1">
    <source>
        <dbReference type="SAM" id="MobiDB-lite"/>
    </source>
</evidence>
<accession>A0AAW2I5E5</accession>
<name>A0AAW2I5E5_9NEOP</name>
<keyword evidence="2" id="KW-1133">Transmembrane helix</keyword>
<feature type="compositionally biased region" description="Basic and acidic residues" evidence="1">
    <location>
        <begin position="482"/>
        <end position="506"/>
    </location>
</feature>
<dbReference type="EMBL" id="JARGDH010000002">
    <property type="protein sequence ID" value="KAL0277116.1"/>
    <property type="molecule type" value="Genomic_DNA"/>
</dbReference>
<evidence type="ECO:0000256" key="2">
    <source>
        <dbReference type="SAM" id="Phobius"/>
    </source>
</evidence>
<keyword evidence="2" id="KW-0472">Membrane</keyword>
<keyword evidence="3" id="KW-0732">Signal</keyword>
<feature type="transmembrane region" description="Helical" evidence="2">
    <location>
        <begin position="183"/>
        <end position="200"/>
    </location>
</feature>
<gene>
    <name evidence="4" type="ORF">PYX00_004507</name>
</gene>
<organism evidence="4">
    <name type="scientific">Menopon gallinae</name>
    <name type="common">poultry shaft louse</name>
    <dbReference type="NCBI Taxonomy" id="328185"/>
    <lineage>
        <taxon>Eukaryota</taxon>
        <taxon>Metazoa</taxon>
        <taxon>Ecdysozoa</taxon>
        <taxon>Arthropoda</taxon>
        <taxon>Hexapoda</taxon>
        <taxon>Insecta</taxon>
        <taxon>Pterygota</taxon>
        <taxon>Neoptera</taxon>
        <taxon>Paraneoptera</taxon>
        <taxon>Psocodea</taxon>
        <taxon>Troctomorpha</taxon>
        <taxon>Phthiraptera</taxon>
        <taxon>Amblycera</taxon>
        <taxon>Menoponidae</taxon>
        <taxon>Menopon</taxon>
    </lineage>
</organism>